<reference evidence="2" key="1">
    <citation type="submission" date="2015-10" db="EMBL/GenBank/DDBJ databases">
        <authorList>
            <person name="Luecker S."/>
            <person name="Luecker S."/>
        </authorList>
    </citation>
    <scope>NUCLEOTIDE SEQUENCE [LARGE SCALE GENOMIC DNA]</scope>
</reference>
<dbReference type="SUPFAM" id="SSF47781">
    <property type="entry name" value="RuvA domain 2-like"/>
    <property type="match status" value="1"/>
</dbReference>
<dbReference type="Proteomes" id="UP000198736">
    <property type="component" value="Unassembled WGS sequence"/>
</dbReference>
<keyword evidence="2" id="KW-1185">Reference proteome</keyword>
<dbReference type="EMBL" id="CZPZ01000007">
    <property type="protein sequence ID" value="CUS34033.1"/>
    <property type="molecule type" value="Genomic_DNA"/>
</dbReference>
<sequence>MFNCTEPCACSALIAPQRNHYFYGKLLDERSLLDEQRYLNQKRWMLNRLSLGKGVLCGLTVTWSDDRIGISPGVAIDGCGREIVVPEPVTINPWQTTDDRGLWVPSPLPSGGIHEVYLCLAYVECPTDFTPVLVTDCDTVNGMAPSTIVEKYAFLVKEVASGAPQSLPPALDEKLCAALSGPDAETKREEVSAVLAKRACADGESTPCVVIVSKVTLTDGKITAVDVCGARPMAYSNPALFEMMLCRSGGGAAGPKEDTGPGIDRVTVTPLDCKADPTAAIDDTSEQDTRILALGIPRGCDGADGKDGLGLHSDLPKILDIGWTHDALYDYLARLPGNPPSYEWSFVKPFRDDTNTRFLTVADDQPLLIDRIIKGENAPPFTIYFNRKLAGIDPQTLTVRFKLPLVKVVSASPLVVEPLGVYFEFEIYGDILSVDVPAGVAPAPTTPHTGERYPYAASFIPHQNFYSFLPILLYLGQIGTFQKKLAPPTFSLCLKGDFVWAPGENNAFDEKAVLDADNIGARVGLNMARLPPVRGGKNPSGNLTQGGDFESWFRLQLGRLPIDDPAAGASPVLGSHMMNAIKTQGMNLSAMPVSVNLASMSELTDAGLTKAQATAIIRERQQGWFSNHQDILKRAKLSDAVVRKMQSKIIAL</sequence>
<proteinExistence type="predicted"/>
<accession>A0A0S4L8K1</accession>
<protein>
    <submittedName>
        <fullName evidence="1">Uncharacterized protein</fullName>
    </submittedName>
</protein>
<dbReference type="RefSeq" id="WP_090895510.1">
    <property type="nucleotide sequence ID" value="NZ_CZPZ01000007.1"/>
</dbReference>
<organism evidence="1 2">
    <name type="scientific">Candidatus Nitrospira nitrificans</name>
    <dbReference type="NCBI Taxonomy" id="1742973"/>
    <lineage>
        <taxon>Bacteria</taxon>
        <taxon>Pseudomonadati</taxon>
        <taxon>Nitrospirota</taxon>
        <taxon>Nitrospiria</taxon>
        <taxon>Nitrospirales</taxon>
        <taxon>Nitrospiraceae</taxon>
        <taxon>Nitrospira</taxon>
    </lineage>
</organism>
<evidence type="ECO:0000313" key="2">
    <source>
        <dbReference type="Proteomes" id="UP000198736"/>
    </source>
</evidence>
<dbReference type="InterPro" id="IPR010994">
    <property type="entry name" value="RuvA_2-like"/>
</dbReference>
<name>A0A0S4L8K1_9BACT</name>
<evidence type="ECO:0000313" key="1">
    <source>
        <dbReference type="EMBL" id="CUS34033.1"/>
    </source>
</evidence>
<gene>
    <name evidence="1" type="ORF">COMA2_150067</name>
</gene>
<dbReference type="OrthoDB" id="4349904at2"/>
<dbReference type="STRING" id="1742973.COMA2_150067"/>
<dbReference type="AlphaFoldDB" id="A0A0S4L8K1"/>